<evidence type="ECO:0000256" key="3">
    <source>
        <dbReference type="ARBA" id="ARBA00023002"/>
    </source>
</evidence>
<evidence type="ECO:0000256" key="1">
    <source>
        <dbReference type="ARBA" id="ARBA00006484"/>
    </source>
</evidence>
<evidence type="ECO:0000256" key="4">
    <source>
        <dbReference type="RuleBase" id="RU000363"/>
    </source>
</evidence>
<dbReference type="PRINTS" id="PR00080">
    <property type="entry name" value="SDRFAMILY"/>
</dbReference>
<dbReference type="PRINTS" id="PR00081">
    <property type="entry name" value="GDHRDH"/>
</dbReference>
<protein>
    <submittedName>
        <fullName evidence="5">3-oxoacyl-[acyl-carrier protein] reductase</fullName>
        <ecNumber evidence="5">1.1.1.100</ecNumber>
    </submittedName>
</protein>
<keyword evidence="2" id="KW-0521">NADP</keyword>
<dbReference type="InterPro" id="IPR045313">
    <property type="entry name" value="CBR1-like"/>
</dbReference>
<dbReference type="PANTHER" id="PTHR43490">
    <property type="entry name" value="(+)-NEOMENTHOL DEHYDROGENASE"/>
    <property type="match status" value="1"/>
</dbReference>
<evidence type="ECO:0000256" key="2">
    <source>
        <dbReference type="ARBA" id="ARBA00022857"/>
    </source>
</evidence>
<dbReference type="PROSITE" id="PS00061">
    <property type="entry name" value="ADH_SHORT"/>
    <property type="match status" value="1"/>
</dbReference>
<dbReference type="Pfam" id="PF00106">
    <property type="entry name" value="adh_short"/>
    <property type="match status" value="1"/>
</dbReference>
<dbReference type="Gene3D" id="3.40.50.720">
    <property type="entry name" value="NAD(P)-binding Rossmann-like Domain"/>
    <property type="match status" value="1"/>
</dbReference>
<proteinExistence type="inferred from homology"/>
<dbReference type="EC" id="1.1.1.100" evidence="5"/>
<dbReference type="PANTHER" id="PTHR43490:SF99">
    <property type="entry name" value="SHORT-CHAIN DEHYDROGENASE_REDUCTASE"/>
    <property type="match status" value="1"/>
</dbReference>
<dbReference type="CDD" id="cd05324">
    <property type="entry name" value="carb_red_PTCR-like_SDR_c"/>
    <property type="match status" value="1"/>
</dbReference>
<name>A0A6J4JSK9_9CHLR</name>
<sequence length="244" mass="25720">MNKIALITGANRGLGLEAARQLAQDQGFTVILGARDLTKGEAAAATLRQSGLDAHAVQLEVSQETSVGNAVREVEEKFGHLDVLINNAGISPEYPAGQLSPSQLSAATIRQIYDTNFFGALSVLQAFVPLLEKSHAPRVVNVSSEIGSLANISNPQWFAYGVNTLAYSSSKAALNVLTVAFAKEFAGAKWKINSACPGWVKTELGTQDAPGEVEDGARIYVTLATLPPDGPTGQFFNGSGSMAW</sequence>
<dbReference type="EMBL" id="CADCTR010001210">
    <property type="protein sequence ID" value="CAA9286160.1"/>
    <property type="molecule type" value="Genomic_DNA"/>
</dbReference>
<gene>
    <name evidence="5" type="ORF">AVDCRST_MAG93-3548</name>
</gene>
<comment type="similarity">
    <text evidence="1 4">Belongs to the short-chain dehydrogenases/reductases (SDR) family.</text>
</comment>
<keyword evidence="3 5" id="KW-0560">Oxidoreductase</keyword>
<dbReference type="SUPFAM" id="SSF51735">
    <property type="entry name" value="NAD(P)-binding Rossmann-fold domains"/>
    <property type="match status" value="1"/>
</dbReference>
<dbReference type="InterPro" id="IPR002347">
    <property type="entry name" value="SDR_fam"/>
</dbReference>
<accession>A0A6J4JSK9</accession>
<organism evidence="5">
    <name type="scientific">uncultured Chloroflexia bacterium</name>
    <dbReference type="NCBI Taxonomy" id="1672391"/>
    <lineage>
        <taxon>Bacteria</taxon>
        <taxon>Bacillati</taxon>
        <taxon>Chloroflexota</taxon>
        <taxon>Chloroflexia</taxon>
        <taxon>environmental samples</taxon>
    </lineage>
</organism>
<dbReference type="AlphaFoldDB" id="A0A6J4JSK9"/>
<reference evidence="5" key="1">
    <citation type="submission" date="2020-02" db="EMBL/GenBank/DDBJ databases">
        <authorList>
            <person name="Meier V. D."/>
        </authorList>
    </citation>
    <scope>NUCLEOTIDE SEQUENCE</scope>
    <source>
        <strain evidence="5">AVDCRST_MAG93</strain>
    </source>
</reference>
<dbReference type="GO" id="GO:0004316">
    <property type="term" value="F:3-oxoacyl-[acyl-carrier-protein] reductase (NADPH) activity"/>
    <property type="evidence" value="ECO:0007669"/>
    <property type="project" value="UniProtKB-EC"/>
</dbReference>
<evidence type="ECO:0000313" key="5">
    <source>
        <dbReference type="EMBL" id="CAA9286160.1"/>
    </source>
</evidence>
<dbReference type="InterPro" id="IPR020904">
    <property type="entry name" value="Sc_DH/Rdtase_CS"/>
</dbReference>
<dbReference type="InterPro" id="IPR036291">
    <property type="entry name" value="NAD(P)-bd_dom_sf"/>
</dbReference>